<organism evidence="8 9">
    <name type="scientific">Candidatus Gottesmanbacteria bacterium RBG_13_37_7</name>
    <dbReference type="NCBI Taxonomy" id="1798369"/>
    <lineage>
        <taxon>Bacteria</taxon>
        <taxon>Candidatus Gottesmaniibacteriota</taxon>
    </lineage>
</organism>
<keyword evidence="2" id="KW-1003">Cell membrane</keyword>
<dbReference type="CDD" id="cd12914">
    <property type="entry name" value="PDC1_DGC_like"/>
    <property type="match status" value="1"/>
</dbReference>
<protein>
    <recommendedName>
        <fullName evidence="7">Cache domain-containing protein</fullName>
    </recommendedName>
</protein>
<dbReference type="InterPro" id="IPR029151">
    <property type="entry name" value="Sensor-like_sf"/>
</dbReference>
<keyword evidence="5 6" id="KW-0472">Membrane</keyword>
<reference evidence="8 9" key="1">
    <citation type="journal article" date="2016" name="Nat. Commun.">
        <title>Thousands of microbial genomes shed light on interconnected biogeochemical processes in an aquifer system.</title>
        <authorList>
            <person name="Anantharaman K."/>
            <person name="Brown C.T."/>
            <person name="Hug L.A."/>
            <person name="Sharon I."/>
            <person name="Castelle C.J."/>
            <person name="Probst A.J."/>
            <person name="Thomas B.C."/>
            <person name="Singh A."/>
            <person name="Wilkins M.J."/>
            <person name="Karaoz U."/>
            <person name="Brodie E.L."/>
            <person name="Williams K.H."/>
            <person name="Hubbard S.S."/>
            <person name="Banfield J.F."/>
        </authorList>
    </citation>
    <scope>NUCLEOTIDE SEQUENCE [LARGE SCALE GENOMIC DNA]</scope>
</reference>
<evidence type="ECO:0000256" key="6">
    <source>
        <dbReference type="SAM" id="Phobius"/>
    </source>
</evidence>
<keyword evidence="4 6" id="KW-1133">Transmembrane helix</keyword>
<evidence type="ECO:0000256" key="1">
    <source>
        <dbReference type="ARBA" id="ARBA00004651"/>
    </source>
</evidence>
<feature type="domain" description="Cache" evidence="7">
    <location>
        <begin position="2"/>
        <end position="168"/>
    </location>
</feature>
<evidence type="ECO:0000256" key="5">
    <source>
        <dbReference type="ARBA" id="ARBA00023136"/>
    </source>
</evidence>
<feature type="transmembrane region" description="Helical" evidence="6">
    <location>
        <begin position="185"/>
        <end position="205"/>
    </location>
</feature>
<name>A0A1F5YHQ2_9BACT</name>
<dbReference type="GO" id="GO:0005886">
    <property type="term" value="C:plasma membrane"/>
    <property type="evidence" value="ECO:0007669"/>
    <property type="project" value="UniProtKB-SubCell"/>
</dbReference>
<accession>A0A1F5YHQ2</accession>
<evidence type="ECO:0000256" key="3">
    <source>
        <dbReference type="ARBA" id="ARBA00022692"/>
    </source>
</evidence>
<dbReference type="SUPFAM" id="SSF103190">
    <property type="entry name" value="Sensory domain-like"/>
    <property type="match status" value="1"/>
</dbReference>
<keyword evidence="3 6" id="KW-0812">Transmembrane</keyword>
<dbReference type="Pfam" id="PF02743">
    <property type="entry name" value="dCache_1"/>
    <property type="match status" value="1"/>
</dbReference>
<comment type="caution">
    <text evidence="8">The sequence shown here is derived from an EMBL/GenBank/DDBJ whole genome shotgun (WGS) entry which is preliminary data.</text>
</comment>
<evidence type="ECO:0000313" key="8">
    <source>
        <dbReference type="EMBL" id="OGF99401.1"/>
    </source>
</evidence>
<dbReference type="AlphaFoldDB" id="A0A1F5YHQ2"/>
<evidence type="ECO:0000313" key="9">
    <source>
        <dbReference type="Proteomes" id="UP000178230"/>
    </source>
</evidence>
<evidence type="ECO:0000259" key="7">
    <source>
        <dbReference type="Pfam" id="PF02743"/>
    </source>
</evidence>
<comment type="subcellular location">
    <subcellularLocation>
        <location evidence="1">Cell membrane</location>
        <topology evidence="1">Multi-pass membrane protein</topology>
    </subcellularLocation>
</comment>
<proteinExistence type="predicted"/>
<dbReference type="Gene3D" id="3.30.450.20">
    <property type="entry name" value="PAS domain"/>
    <property type="match status" value="1"/>
</dbReference>
<dbReference type="Proteomes" id="UP000178230">
    <property type="component" value="Unassembled WGS sequence"/>
</dbReference>
<sequence>MIFDKDGQIITGTLNTLPEQEENLNIRDRSYFKKAIETGKYVIGNPIKGRINQSYVIPLVQPIIKDNKVEGIVVVSFLVDQLKKRIEETLSSTDKTTIVLDSEGNIVFTANQPLPDDDAKKLLANSDCYTAAKTGNLHLIDNKHLPLLQKNVIGASSPVNHLGWVVISIDPIDEVFAPLMKVQNVIWLILFSAVVFALAIISFFLRKVKIIY</sequence>
<evidence type="ECO:0000256" key="2">
    <source>
        <dbReference type="ARBA" id="ARBA00022475"/>
    </source>
</evidence>
<evidence type="ECO:0000256" key="4">
    <source>
        <dbReference type="ARBA" id="ARBA00022989"/>
    </source>
</evidence>
<gene>
    <name evidence="8" type="ORF">A2Y99_04420</name>
</gene>
<dbReference type="EMBL" id="MFIY01000054">
    <property type="protein sequence ID" value="OGF99401.1"/>
    <property type="molecule type" value="Genomic_DNA"/>
</dbReference>
<dbReference type="InterPro" id="IPR033479">
    <property type="entry name" value="dCache_1"/>
</dbReference>